<keyword evidence="2" id="KW-1185">Reference proteome</keyword>
<dbReference type="EMBL" id="OU466861">
    <property type="protein sequence ID" value="CAH2065466.1"/>
    <property type="molecule type" value="Genomic_DNA"/>
</dbReference>
<evidence type="ECO:0000313" key="2">
    <source>
        <dbReference type="Proteomes" id="UP000836841"/>
    </source>
</evidence>
<gene>
    <name evidence="1" type="ORF">TAV2_LOCUS16009</name>
</gene>
<sequence>MLSYHVVALTISPDLKNEKDDLVQQRGSADTIKTIKIQQSAHLKKPCEGFKSFFSDSDDKMAENMLSRAIR</sequence>
<dbReference type="AlphaFoldDB" id="A0AAU9SG50"/>
<dbReference type="Proteomes" id="UP000836841">
    <property type="component" value="Chromosome 5"/>
</dbReference>
<accession>A0AAU9SG50</accession>
<organism evidence="1 2">
    <name type="scientific">Thlaspi arvense</name>
    <name type="common">Field penny-cress</name>
    <dbReference type="NCBI Taxonomy" id="13288"/>
    <lineage>
        <taxon>Eukaryota</taxon>
        <taxon>Viridiplantae</taxon>
        <taxon>Streptophyta</taxon>
        <taxon>Embryophyta</taxon>
        <taxon>Tracheophyta</taxon>
        <taxon>Spermatophyta</taxon>
        <taxon>Magnoliopsida</taxon>
        <taxon>eudicotyledons</taxon>
        <taxon>Gunneridae</taxon>
        <taxon>Pentapetalae</taxon>
        <taxon>rosids</taxon>
        <taxon>malvids</taxon>
        <taxon>Brassicales</taxon>
        <taxon>Brassicaceae</taxon>
        <taxon>Thlaspideae</taxon>
        <taxon>Thlaspi</taxon>
    </lineage>
</organism>
<protein>
    <submittedName>
        <fullName evidence="1">Uncharacterized protein</fullName>
    </submittedName>
</protein>
<proteinExistence type="predicted"/>
<reference evidence="1 2" key="1">
    <citation type="submission" date="2022-03" db="EMBL/GenBank/DDBJ databases">
        <authorList>
            <person name="Nunn A."/>
            <person name="Chopra R."/>
            <person name="Nunn A."/>
            <person name="Contreras Garrido A."/>
        </authorList>
    </citation>
    <scope>NUCLEOTIDE SEQUENCE [LARGE SCALE GENOMIC DNA]</scope>
</reference>
<evidence type="ECO:0000313" key="1">
    <source>
        <dbReference type="EMBL" id="CAH2065466.1"/>
    </source>
</evidence>
<name>A0AAU9SG50_THLAR</name>